<organism evidence="1">
    <name type="scientific">marine metagenome</name>
    <dbReference type="NCBI Taxonomy" id="408172"/>
    <lineage>
        <taxon>unclassified sequences</taxon>
        <taxon>metagenomes</taxon>
        <taxon>ecological metagenomes</taxon>
    </lineage>
</organism>
<reference evidence="1" key="1">
    <citation type="submission" date="2018-05" db="EMBL/GenBank/DDBJ databases">
        <authorList>
            <person name="Lanie J.A."/>
            <person name="Ng W.-L."/>
            <person name="Kazmierczak K.M."/>
            <person name="Andrzejewski T.M."/>
            <person name="Davidsen T.M."/>
            <person name="Wayne K.J."/>
            <person name="Tettelin H."/>
            <person name="Glass J.I."/>
            <person name="Rusch D."/>
            <person name="Podicherti R."/>
            <person name="Tsui H.-C.T."/>
            <person name="Winkler M.E."/>
        </authorList>
    </citation>
    <scope>NUCLEOTIDE SEQUENCE</scope>
</reference>
<feature type="non-terminal residue" evidence="1">
    <location>
        <position position="1"/>
    </location>
</feature>
<proteinExistence type="predicted"/>
<evidence type="ECO:0000313" key="1">
    <source>
        <dbReference type="EMBL" id="SVE02711.1"/>
    </source>
</evidence>
<gene>
    <name evidence="1" type="ORF">METZ01_LOCUS455565</name>
</gene>
<sequence length="38" mass="4383">VPGLYFPVQGVNEFVDLRLTGVMDKTHSKYSMSRIFIH</sequence>
<feature type="non-terminal residue" evidence="1">
    <location>
        <position position="38"/>
    </location>
</feature>
<dbReference type="EMBL" id="UINC01189156">
    <property type="protein sequence ID" value="SVE02711.1"/>
    <property type="molecule type" value="Genomic_DNA"/>
</dbReference>
<name>A0A383A535_9ZZZZ</name>
<protein>
    <submittedName>
        <fullName evidence="1">Uncharacterized protein</fullName>
    </submittedName>
</protein>
<dbReference type="AlphaFoldDB" id="A0A383A535"/>
<accession>A0A383A535</accession>